<dbReference type="InterPro" id="IPR013962">
    <property type="entry name" value="DASH_Dam1"/>
</dbReference>
<dbReference type="PANTHER" id="PTHR28113">
    <property type="entry name" value="DASH COMPLEX SUBUNIT DAM1"/>
    <property type="match status" value="1"/>
</dbReference>
<dbReference type="RefSeq" id="XP_018711791.1">
    <property type="nucleotide sequence ID" value="XM_018854106.1"/>
</dbReference>
<dbReference type="GeneID" id="30027082"/>
<dbReference type="EMBL" id="LXTC01000003">
    <property type="protein sequence ID" value="OBA21281.1"/>
    <property type="molecule type" value="Genomic_DNA"/>
</dbReference>
<dbReference type="OrthoDB" id="5586015at2759"/>
<feature type="compositionally biased region" description="Low complexity" evidence="16">
    <location>
        <begin position="143"/>
        <end position="152"/>
    </location>
</feature>
<comment type="subunit">
    <text evidence="15">Component of the DASH complex consisting of ASK1, DAD1, DAD2, DAD3, DAD4, DAM1, DUO1, HSK3, SPC19 and SPC34, with a stoichiometry of one copy of each subunit per complex. Multiple DASH complexes oligomerize to form a ring that encircles spindle microtubules and organizes the rod-like NDC80 complexes of the outer kinetochore. DASH complex oligomerization strengthens microtubule attachments. Within the complex, DAM1 and DUO1 may form the microtubule connections. On cytoplasmic microtubules, DASH complexes appear to form patches instead of rings. Interacts with the outer kinetochore component NDC80; the interaction is direct.</text>
</comment>
<feature type="compositionally biased region" description="Low complexity" evidence="16">
    <location>
        <begin position="270"/>
        <end position="282"/>
    </location>
</feature>
<evidence type="ECO:0000256" key="3">
    <source>
        <dbReference type="ARBA" id="ARBA00004629"/>
    </source>
</evidence>
<reference evidence="17 18" key="1">
    <citation type="submission" date="2016-05" db="EMBL/GenBank/DDBJ databases">
        <title>Comparative genomics of biotechnologically important yeasts.</title>
        <authorList>
            <consortium name="DOE Joint Genome Institute"/>
            <person name="Riley R."/>
            <person name="Haridas S."/>
            <person name="Wolfe K.H."/>
            <person name="Lopes M.R."/>
            <person name="Hittinger C.T."/>
            <person name="Goker M."/>
            <person name="Salamov A."/>
            <person name="Wisecaver J."/>
            <person name="Long T.M."/>
            <person name="Aerts A.L."/>
            <person name="Barry K."/>
            <person name="Choi C."/>
            <person name="Clum A."/>
            <person name="Coughlan A.Y."/>
            <person name="Deshpande S."/>
            <person name="Douglass A.P."/>
            <person name="Hanson S.J."/>
            <person name="Klenk H.-P."/>
            <person name="LaButti K."/>
            <person name="Lapidus A."/>
            <person name="Lindquist E."/>
            <person name="Lipzen A."/>
            <person name="Meier-kolthoff J.P."/>
            <person name="Ohm R.A."/>
            <person name="Otillar R.P."/>
            <person name="Pangilinan J."/>
            <person name="Peng Y."/>
            <person name="Rokas A."/>
            <person name="Rosa C.A."/>
            <person name="Scheuner C."/>
            <person name="Sibirny A.A."/>
            <person name="Slot J.C."/>
            <person name="Stielow J.B."/>
            <person name="Sun H."/>
            <person name="Kurtzman C.P."/>
            <person name="Blackwell M."/>
            <person name="Grigoriev I.V."/>
            <person name="Jeffries T.W."/>
        </authorList>
    </citation>
    <scope>NUCLEOTIDE SEQUENCE [LARGE SCALE GENOMIC DNA]</scope>
    <source>
        <strain evidence="17 18">NRRL YB-4993</strain>
    </source>
</reference>
<evidence type="ECO:0000256" key="5">
    <source>
        <dbReference type="ARBA" id="ARBA00020497"/>
    </source>
</evidence>
<evidence type="ECO:0000256" key="14">
    <source>
        <dbReference type="ARBA" id="ARBA00030453"/>
    </source>
</evidence>
<feature type="compositionally biased region" description="Polar residues" evidence="16">
    <location>
        <begin position="234"/>
        <end position="243"/>
    </location>
</feature>
<dbReference type="Proteomes" id="UP000092555">
    <property type="component" value="Unassembled WGS sequence"/>
</dbReference>
<keyword evidence="8" id="KW-0493">Microtubule</keyword>
<keyword evidence="7" id="KW-0963">Cytoplasm</keyword>
<evidence type="ECO:0000256" key="8">
    <source>
        <dbReference type="ARBA" id="ARBA00022701"/>
    </source>
</evidence>
<dbReference type="GO" id="GO:0042729">
    <property type="term" value="C:DASH complex"/>
    <property type="evidence" value="ECO:0007669"/>
    <property type="project" value="InterPro"/>
</dbReference>
<feature type="region of interest" description="Disordered" evidence="16">
    <location>
        <begin position="112"/>
        <end position="131"/>
    </location>
</feature>
<comment type="caution">
    <text evidence="17">The sequence shown here is derived from an EMBL/GenBank/DDBJ whole genome shotgun (WGS) entry which is preliminary data.</text>
</comment>
<sequence>MHPHTPTGRLQALRRKLLRSSGVFRAIGPIAASPNVHYPKEIRPLEAPENRARLAAMADAFAALQQNMEGLAATHSAVNSFNESFASLFLGLQVHMFCNSFPGIPAREQYEAMEQKQSSEQKNAGLRAKVDAARRRNADLKRQASQQAAATRSRPHLGDLFSQRPLSRQRAAATAPKIPVARDDSFSATDTFIEAPGHSQPPPNLDQQPRYMRGLFEIPGAANTRRYDAARSGQKPSGKNTMNVPARARSRDAAAPPSTQKTASAAPHTSARQRASLAAQKAQKARAARMSSRPPFR</sequence>
<protein>
    <recommendedName>
        <fullName evidence="5">DASH complex subunit DAM1</fullName>
    </recommendedName>
    <alternativeName>
        <fullName evidence="14">Outer kinetochore protein DAM1</fullName>
    </alternativeName>
</protein>
<name>A0A1A0HB93_9ASCO</name>
<accession>A0A1A0HB93</accession>
<dbReference type="GO" id="GO:1990537">
    <property type="term" value="C:mitotic spindle polar microtubule"/>
    <property type="evidence" value="ECO:0007669"/>
    <property type="project" value="TreeGrafter"/>
</dbReference>
<dbReference type="GO" id="GO:0044732">
    <property type="term" value="C:mitotic spindle pole body"/>
    <property type="evidence" value="ECO:0007669"/>
    <property type="project" value="TreeGrafter"/>
</dbReference>
<dbReference type="GO" id="GO:1990758">
    <property type="term" value="P:mitotic sister chromatid biorientation"/>
    <property type="evidence" value="ECO:0007669"/>
    <property type="project" value="TreeGrafter"/>
</dbReference>
<organism evidence="17 18">
    <name type="scientific">Metschnikowia bicuspidata var. bicuspidata NRRL YB-4993</name>
    <dbReference type="NCBI Taxonomy" id="869754"/>
    <lineage>
        <taxon>Eukaryota</taxon>
        <taxon>Fungi</taxon>
        <taxon>Dikarya</taxon>
        <taxon>Ascomycota</taxon>
        <taxon>Saccharomycotina</taxon>
        <taxon>Pichiomycetes</taxon>
        <taxon>Metschnikowiaceae</taxon>
        <taxon>Metschnikowia</taxon>
    </lineage>
</organism>
<evidence type="ECO:0000256" key="15">
    <source>
        <dbReference type="ARBA" id="ARBA00047036"/>
    </source>
</evidence>
<gene>
    <name evidence="17" type="ORF">METBIDRAFT_11827</name>
</gene>
<keyword evidence="6" id="KW-0158">Chromosome</keyword>
<keyword evidence="18" id="KW-1185">Reference proteome</keyword>
<dbReference type="AlphaFoldDB" id="A0A1A0HB93"/>
<comment type="subcellular location">
    <subcellularLocation>
        <location evidence="3">Chromosome</location>
        <location evidence="3">Centromere</location>
        <location evidence="3">Kinetochore</location>
    </subcellularLocation>
    <subcellularLocation>
        <location evidence="2">Cytoplasm</location>
        <location evidence="2">Cytoskeleton</location>
        <location evidence="2">Spindle</location>
    </subcellularLocation>
    <subcellularLocation>
        <location evidence="1">Nucleus</location>
    </subcellularLocation>
</comment>
<dbReference type="PANTHER" id="PTHR28113:SF1">
    <property type="entry name" value="DASH COMPLEX SUBUNIT DAM1"/>
    <property type="match status" value="1"/>
</dbReference>
<evidence type="ECO:0000256" key="13">
    <source>
        <dbReference type="ARBA" id="ARBA00023328"/>
    </source>
</evidence>
<evidence type="ECO:0000256" key="2">
    <source>
        <dbReference type="ARBA" id="ARBA00004186"/>
    </source>
</evidence>
<comment type="similarity">
    <text evidence="4">Belongs to the DASH complex DAM1 family.</text>
</comment>
<keyword evidence="13" id="KW-0137">Centromere</keyword>
<evidence type="ECO:0000313" key="18">
    <source>
        <dbReference type="Proteomes" id="UP000092555"/>
    </source>
</evidence>
<proteinExistence type="inferred from homology"/>
<feature type="region of interest" description="Disordered" evidence="16">
    <location>
        <begin position="218"/>
        <end position="297"/>
    </location>
</feature>
<dbReference type="STRING" id="869754.A0A1A0HB93"/>
<feature type="compositionally biased region" description="Low complexity" evidence="16">
    <location>
        <begin position="288"/>
        <end position="297"/>
    </location>
</feature>
<keyword evidence="11" id="KW-0206">Cytoskeleton</keyword>
<evidence type="ECO:0000256" key="10">
    <source>
        <dbReference type="ARBA" id="ARBA00022838"/>
    </source>
</evidence>
<evidence type="ECO:0000256" key="1">
    <source>
        <dbReference type="ARBA" id="ARBA00004123"/>
    </source>
</evidence>
<evidence type="ECO:0000256" key="16">
    <source>
        <dbReference type="SAM" id="MobiDB-lite"/>
    </source>
</evidence>
<evidence type="ECO:0000256" key="4">
    <source>
        <dbReference type="ARBA" id="ARBA00010073"/>
    </source>
</evidence>
<evidence type="ECO:0000256" key="6">
    <source>
        <dbReference type="ARBA" id="ARBA00022454"/>
    </source>
</evidence>
<evidence type="ECO:0000256" key="11">
    <source>
        <dbReference type="ARBA" id="ARBA00023212"/>
    </source>
</evidence>
<evidence type="ECO:0000256" key="12">
    <source>
        <dbReference type="ARBA" id="ARBA00023242"/>
    </source>
</evidence>
<evidence type="ECO:0000256" key="9">
    <source>
        <dbReference type="ARBA" id="ARBA00022829"/>
    </source>
</evidence>
<dbReference type="Pfam" id="PF08653">
    <property type="entry name" value="DASH_Dam1"/>
    <property type="match status" value="1"/>
</dbReference>
<evidence type="ECO:0000313" key="17">
    <source>
        <dbReference type="EMBL" id="OBA21281.1"/>
    </source>
</evidence>
<keyword evidence="9" id="KW-0159">Chromosome partition</keyword>
<evidence type="ECO:0000256" key="7">
    <source>
        <dbReference type="ARBA" id="ARBA00022490"/>
    </source>
</evidence>
<keyword evidence="12" id="KW-0539">Nucleus</keyword>
<keyword evidence="10" id="KW-0995">Kinetochore</keyword>
<feature type="region of interest" description="Disordered" evidence="16">
    <location>
        <begin position="136"/>
        <end position="184"/>
    </location>
</feature>